<dbReference type="GO" id="GO:0016787">
    <property type="term" value="F:hydrolase activity"/>
    <property type="evidence" value="ECO:0007669"/>
    <property type="project" value="UniProtKB-KW"/>
</dbReference>
<dbReference type="EMBL" id="LT594323">
    <property type="protein sequence ID" value="SBT50493.1"/>
    <property type="molecule type" value="Genomic_DNA"/>
</dbReference>
<feature type="transmembrane region" description="Helical" evidence="7">
    <location>
        <begin position="34"/>
        <end position="56"/>
    </location>
</feature>
<evidence type="ECO:0000256" key="3">
    <source>
        <dbReference type="ARBA" id="ARBA00022692"/>
    </source>
</evidence>
<evidence type="ECO:0000256" key="4">
    <source>
        <dbReference type="ARBA" id="ARBA00022801"/>
    </source>
</evidence>
<evidence type="ECO:0000256" key="6">
    <source>
        <dbReference type="ARBA" id="ARBA00023136"/>
    </source>
</evidence>
<dbReference type="SUPFAM" id="SSF48317">
    <property type="entry name" value="Acid phosphatase/Vanadium-dependent haloperoxidase"/>
    <property type="match status" value="1"/>
</dbReference>
<dbReference type="Proteomes" id="UP000199385">
    <property type="component" value="Chromosome I"/>
</dbReference>
<dbReference type="InterPro" id="IPR000326">
    <property type="entry name" value="PAP2/HPO"/>
</dbReference>
<dbReference type="GO" id="GO:0005886">
    <property type="term" value="C:plasma membrane"/>
    <property type="evidence" value="ECO:0007669"/>
    <property type="project" value="UniProtKB-SubCell"/>
</dbReference>
<dbReference type="Gene3D" id="1.20.144.10">
    <property type="entry name" value="Phosphatidic acid phosphatase type 2/haloperoxidase"/>
    <property type="match status" value="1"/>
</dbReference>
<dbReference type="AlphaFoldDB" id="A0A1A9A235"/>
<evidence type="ECO:0000313" key="9">
    <source>
        <dbReference type="EMBL" id="SBT50493.1"/>
    </source>
</evidence>
<evidence type="ECO:0000256" key="2">
    <source>
        <dbReference type="ARBA" id="ARBA00022475"/>
    </source>
</evidence>
<keyword evidence="5 7" id="KW-1133">Transmembrane helix</keyword>
<dbReference type="Pfam" id="PF01569">
    <property type="entry name" value="PAP2"/>
    <property type="match status" value="1"/>
</dbReference>
<dbReference type="STRING" id="261654.GA0070611_4793"/>
<evidence type="ECO:0000256" key="7">
    <source>
        <dbReference type="SAM" id="Phobius"/>
    </source>
</evidence>
<dbReference type="PANTHER" id="PTHR14969">
    <property type="entry name" value="SPHINGOSINE-1-PHOSPHATE PHOSPHOHYDROLASE"/>
    <property type="match status" value="1"/>
</dbReference>
<feature type="transmembrane region" description="Helical" evidence="7">
    <location>
        <begin position="166"/>
        <end position="185"/>
    </location>
</feature>
<evidence type="ECO:0000259" key="8">
    <source>
        <dbReference type="SMART" id="SM00014"/>
    </source>
</evidence>
<feature type="transmembrane region" description="Helical" evidence="7">
    <location>
        <begin position="143"/>
        <end position="160"/>
    </location>
</feature>
<proteinExistence type="predicted"/>
<name>A0A1A9A235_9ACTN</name>
<keyword evidence="3 7" id="KW-0812">Transmembrane</keyword>
<protein>
    <submittedName>
        <fullName evidence="9">Undecaprenyl-diphosphatase</fullName>
    </submittedName>
</protein>
<organism evidence="9 10">
    <name type="scientific">Micromonospora auratinigra</name>
    <dbReference type="NCBI Taxonomy" id="261654"/>
    <lineage>
        <taxon>Bacteria</taxon>
        <taxon>Bacillati</taxon>
        <taxon>Actinomycetota</taxon>
        <taxon>Actinomycetes</taxon>
        <taxon>Micromonosporales</taxon>
        <taxon>Micromonosporaceae</taxon>
        <taxon>Micromonospora</taxon>
    </lineage>
</organism>
<keyword evidence="6 7" id="KW-0472">Membrane</keyword>
<keyword evidence="4" id="KW-0378">Hydrolase</keyword>
<accession>A0A1A9A235</accession>
<dbReference type="InterPro" id="IPR036938">
    <property type="entry name" value="PAP2/HPO_sf"/>
</dbReference>
<evidence type="ECO:0000256" key="5">
    <source>
        <dbReference type="ARBA" id="ARBA00022989"/>
    </source>
</evidence>
<dbReference type="SMART" id="SM00014">
    <property type="entry name" value="acidPPc"/>
    <property type="match status" value="1"/>
</dbReference>
<evidence type="ECO:0000256" key="1">
    <source>
        <dbReference type="ARBA" id="ARBA00004651"/>
    </source>
</evidence>
<reference evidence="10" key="1">
    <citation type="submission" date="2016-06" db="EMBL/GenBank/DDBJ databases">
        <authorList>
            <person name="Varghese N."/>
            <person name="Submissions Spin"/>
        </authorList>
    </citation>
    <scope>NUCLEOTIDE SEQUENCE [LARGE SCALE GENOMIC DNA]</scope>
    <source>
        <strain evidence="10">DSM 44815</strain>
    </source>
</reference>
<dbReference type="PANTHER" id="PTHR14969:SF62">
    <property type="entry name" value="DECAPRENYLPHOSPHORYL-5-PHOSPHORIBOSE PHOSPHATASE RV3807C-RELATED"/>
    <property type="match status" value="1"/>
</dbReference>
<evidence type="ECO:0000313" key="10">
    <source>
        <dbReference type="Proteomes" id="UP000199385"/>
    </source>
</evidence>
<keyword evidence="10" id="KW-1185">Reference proteome</keyword>
<sequence>MVGNSVITDVPDFSVDWYRDVVDFADGTPQPVHWFATHFTEGAIVLLGVLLVVAALSRLRHGDTPGRALALAAPVAVLFAYGASEALKSLVAEDRPCRTPADLVIVAGHCPPAGDWSFPSNHAAIAGALAATTLLLHRRIGLVAVPLAVLAAVSRTFIGVHYPHDVAAGLLLGALIGTLLTPLVARPLTTALPHLFPRLFPTPTPVPTPTRR</sequence>
<keyword evidence="2" id="KW-1003">Cell membrane</keyword>
<comment type="subcellular location">
    <subcellularLocation>
        <location evidence="1">Cell membrane</location>
        <topology evidence="1">Multi-pass membrane protein</topology>
    </subcellularLocation>
</comment>
<feature type="domain" description="Phosphatidic acid phosphatase type 2/haloperoxidase" evidence="8">
    <location>
        <begin position="67"/>
        <end position="181"/>
    </location>
</feature>
<gene>
    <name evidence="9" type="ORF">GA0070611_4793</name>
</gene>
<dbReference type="PATRIC" id="fig|261654.4.peg.4860"/>